<dbReference type="AlphaFoldDB" id="A0A7S1K8Q9"/>
<sequence>MAPWTKTTAEGRVQSYLNSQATFADSLSAVIAEVGDDDLIKEFVTKKSPDMTYWSKVETAKSRKGGGQKRRRLLLMGSFLCRMYWSMPRKHNAINRHPSR</sequence>
<accession>A0A7S1K8Q9</accession>
<gene>
    <name evidence="1" type="ORF">VBRA1451_LOCUS21817</name>
</gene>
<evidence type="ECO:0000313" key="1">
    <source>
        <dbReference type="EMBL" id="CAD9066744.1"/>
    </source>
</evidence>
<dbReference type="EMBL" id="HBGB01036981">
    <property type="protein sequence ID" value="CAD9066744.1"/>
    <property type="molecule type" value="Transcribed_RNA"/>
</dbReference>
<organism evidence="1">
    <name type="scientific">Vitrella brassicaformis</name>
    <dbReference type="NCBI Taxonomy" id="1169539"/>
    <lineage>
        <taxon>Eukaryota</taxon>
        <taxon>Sar</taxon>
        <taxon>Alveolata</taxon>
        <taxon>Colpodellida</taxon>
        <taxon>Vitrellaceae</taxon>
        <taxon>Vitrella</taxon>
    </lineage>
</organism>
<proteinExistence type="predicted"/>
<name>A0A7S1K8Q9_9ALVE</name>
<reference evidence="1" key="1">
    <citation type="submission" date="2021-01" db="EMBL/GenBank/DDBJ databases">
        <authorList>
            <person name="Corre E."/>
            <person name="Pelletier E."/>
            <person name="Niang G."/>
            <person name="Scheremetjew M."/>
            <person name="Finn R."/>
            <person name="Kale V."/>
            <person name="Holt S."/>
            <person name="Cochrane G."/>
            <person name="Meng A."/>
            <person name="Brown T."/>
            <person name="Cohen L."/>
        </authorList>
    </citation>
    <scope>NUCLEOTIDE SEQUENCE</scope>
    <source>
        <strain evidence="1">CCMP3346</strain>
    </source>
</reference>
<protein>
    <submittedName>
        <fullName evidence="1">Uncharacterized protein</fullName>
    </submittedName>
</protein>